<dbReference type="PANTHER" id="PTHR24330:SF19">
    <property type="entry name" value="MEDIATOR OF RNA POLYMERASE II TRANSCRIPTION SUBUNIT 29"/>
    <property type="match status" value="1"/>
</dbReference>
<keyword evidence="1" id="KW-0175">Coiled coil</keyword>
<comment type="caution">
    <text evidence="3">The sequence shown here is derived from an EMBL/GenBank/DDBJ whole genome shotgun (WGS) entry which is preliminary data.</text>
</comment>
<keyword evidence="2" id="KW-0732">Signal</keyword>
<reference evidence="3" key="1">
    <citation type="submission" date="2021-02" db="EMBL/GenBank/DDBJ databases">
        <authorList>
            <person name="Dougan E. K."/>
            <person name="Rhodes N."/>
            <person name="Thang M."/>
            <person name="Chan C."/>
        </authorList>
    </citation>
    <scope>NUCLEOTIDE SEQUENCE</scope>
</reference>
<evidence type="ECO:0000256" key="1">
    <source>
        <dbReference type="SAM" id="Coils"/>
    </source>
</evidence>
<dbReference type="PROSITE" id="PS51257">
    <property type="entry name" value="PROKAR_LIPOPROTEIN"/>
    <property type="match status" value="1"/>
</dbReference>
<evidence type="ECO:0000313" key="4">
    <source>
        <dbReference type="Proteomes" id="UP000626109"/>
    </source>
</evidence>
<sequence>MSPSRWLRLGLSSGFLILAACSSIPIVPNDNNKNYKNNHNNKRPILPDQLQCVSNSDLDREDRIAWAWLKERVNRLSFTTYLHNLVSSHYLLDKLVETDGCAMGRWTLELLGSELAFVNSSLSAQVAWPDAFGLSGTLKGPLTMLFRPHVGQPLFEALFLQQPEQEQEQEQQQQQQQEQQQQDQQQQQQQLLVLGSTGTSWATFGAAHWATFRLIDRFAAWFLKYLLEIGMPMPAPPIGATGTTRWGKQMLQALLQGRVSEAQRRVVEEVPEVADAALQEVRAASGRNASSGAHSWGVISASVGRAEMLVRAWSSRASEVGFSDTAVASLVLVVGASVQLWRALDEILLPGAVQLQIPATLHKAPRPWMEQGAACPKMLHCRHLWGLTEATAAAASVRSRATRSGHHNNNNDNRRCGFVARVAGRRLLLSDNLRSRCSLMCSGTVVNVLDAFGQSLASAAATWGPQSQQQQQAGLMFVEVGASLGDCMLAAAAILPGIFRGVAFEADGTSAALLRESIDLNGLSGGHMRSNNLSRVLVRHLALGGPGLRRISAGADHRGLVAVQLSHDNVRSPVGGEQQFVRASTLDHQLKSLGQVHVDLLTIFVNGAELQVLRGATGLLRDHRVGCLLVNTGNARDKEDLEAQLHSQFAALGYRSETWGFWVAASPLVTKGSVEAPPGAKQKYPFLCEERGAIPNALVEGPFDDFEIAGDVYSTFYLVARNATPDMYSISPWANRDVRILWLYLLFIVLGCSL</sequence>
<feature type="chain" id="PRO_5032927279" description="Methyltransferase FkbM domain-containing protein" evidence="2">
    <location>
        <begin position="22"/>
        <end position="754"/>
    </location>
</feature>
<dbReference type="InterPro" id="IPR029063">
    <property type="entry name" value="SAM-dependent_MTases_sf"/>
</dbReference>
<organism evidence="3 4">
    <name type="scientific">Polarella glacialis</name>
    <name type="common">Dinoflagellate</name>
    <dbReference type="NCBI Taxonomy" id="89957"/>
    <lineage>
        <taxon>Eukaryota</taxon>
        <taxon>Sar</taxon>
        <taxon>Alveolata</taxon>
        <taxon>Dinophyceae</taxon>
        <taxon>Suessiales</taxon>
        <taxon>Suessiaceae</taxon>
        <taxon>Polarella</taxon>
    </lineage>
</organism>
<dbReference type="PANTHER" id="PTHR24330">
    <property type="entry name" value="HOMEOBOX PROTEIN BARH-LIKE"/>
    <property type="match status" value="1"/>
</dbReference>
<dbReference type="Proteomes" id="UP000626109">
    <property type="component" value="Unassembled WGS sequence"/>
</dbReference>
<dbReference type="EMBL" id="CAJNNW010026891">
    <property type="protein sequence ID" value="CAE8688430.1"/>
    <property type="molecule type" value="Genomic_DNA"/>
</dbReference>
<feature type="signal peptide" evidence="2">
    <location>
        <begin position="1"/>
        <end position="21"/>
    </location>
</feature>
<accession>A0A813K093</accession>
<name>A0A813K093_POLGL</name>
<feature type="non-terminal residue" evidence="3">
    <location>
        <position position="754"/>
    </location>
</feature>
<gene>
    <name evidence="3" type="ORF">PGLA2088_LOCUS25918</name>
</gene>
<dbReference type="InterPro" id="IPR052145">
    <property type="entry name" value="Mediator/Homeobox_domain"/>
</dbReference>
<proteinExistence type="predicted"/>
<evidence type="ECO:0000313" key="3">
    <source>
        <dbReference type="EMBL" id="CAE8688430.1"/>
    </source>
</evidence>
<dbReference type="SUPFAM" id="SSF53335">
    <property type="entry name" value="S-adenosyl-L-methionine-dependent methyltransferases"/>
    <property type="match status" value="1"/>
</dbReference>
<dbReference type="Gene3D" id="3.40.50.150">
    <property type="entry name" value="Vaccinia Virus protein VP39"/>
    <property type="match status" value="1"/>
</dbReference>
<evidence type="ECO:0008006" key="5">
    <source>
        <dbReference type="Google" id="ProtNLM"/>
    </source>
</evidence>
<protein>
    <recommendedName>
        <fullName evidence="5">Methyltransferase FkbM domain-containing protein</fullName>
    </recommendedName>
</protein>
<feature type="coiled-coil region" evidence="1">
    <location>
        <begin position="160"/>
        <end position="190"/>
    </location>
</feature>
<evidence type="ECO:0000256" key="2">
    <source>
        <dbReference type="SAM" id="SignalP"/>
    </source>
</evidence>
<dbReference type="AlphaFoldDB" id="A0A813K093"/>